<evidence type="ECO:0000313" key="2">
    <source>
        <dbReference type="Proteomes" id="UP000789920"/>
    </source>
</evidence>
<keyword evidence="2" id="KW-1185">Reference proteome</keyword>
<dbReference type="Proteomes" id="UP000789920">
    <property type="component" value="Unassembled WGS sequence"/>
</dbReference>
<evidence type="ECO:0000313" key="1">
    <source>
        <dbReference type="EMBL" id="CAG8807279.1"/>
    </source>
</evidence>
<dbReference type="EMBL" id="CAJVQC010067492">
    <property type="protein sequence ID" value="CAG8807279.1"/>
    <property type="molecule type" value="Genomic_DNA"/>
</dbReference>
<organism evidence="1 2">
    <name type="scientific">Racocetra persica</name>
    <dbReference type="NCBI Taxonomy" id="160502"/>
    <lineage>
        <taxon>Eukaryota</taxon>
        <taxon>Fungi</taxon>
        <taxon>Fungi incertae sedis</taxon>
        <taxon>Mucoromycota</taxon>
        <taxon>Glomeromycotina</taxon>
        <taxon>Glomeromycetes</taxon>
        <taxon>Diversisporales</taxon>
        <taxon>Gigasporaceae</taxon>
        <taxon>Racocetra</taxon>
    </lineage>
</organism>
<reference evidence="1" key="1">
    <citation type="submission" date="2021-06" db="EMBL/GenBank/DDBJ databases">
        <authorList>
            <person name="Kallberg Y."/>
            <person name="Tangrot J."/>
            <person name="Rosling A."/>
        </authorList>
    </citation>
    <scope>NUCLEOTIDE SEQUENCE</scope>
    <source>
        <strain evidence="1">MA461A</strain>
    </source>
</reference>
<proteinExistence type="predicted"/>
<protein>
    <submittedName>
        <fullName evidence="1">9876_t:CDS:1</fullName>
    </submittedName>
</protein>
<name>A0ACA9RSS1_9GLOM</name>
<accession>A0ACA9RSS1</accession>
<comment type="caution">
    <text evidence="1">The sequence shown here is derived from an EMBL/GenBank/DDBJ whole genome shotgun (WGS) entry which is preliminary data.</text>
</comment>
<sequence>MSSKSEAKDLPCIFTFFATKHPDSDLLKRIEKCKEGKWRNASAPAATKKLTELAKYFPELAPFLDSMDSYSLCEGHYNQLVAKNLFINKLKKETDPTLLSSGKPEKKRLKFSNDNEPQVSEKTFVDFSTQVERTFVDFGTQVEKVFIDFGTQVEKTFIDFSTQVDLLKKKTYADFGSQVSFLHPICEILQRRIDELEKNNKQLLSENE</sequence>
<feature type="non-terminal residue" evidence="1">
    <location>
        <position position="208"/>
    </location>
</feature>
<gene>
    <name evidence="1" type="ORF">RPERSI_LOCUS22355</name>
</gene>